<evidence type="ECO:0000256" key="12">
    <source>
        <dbReference type="ARBA" id="ARBA00040080"/>
    </source>
</evidence>
<evidence type="ECO:0000256" key="1">
    <source>
        <dbReference type="ARBA" id="ARBA00002313"/>
    </source>
</evidence>
<proteinExistence type="inferred from homology"/>
<sequence>MPDDLVLRALIAGAGVALVSGPLGCFVVWRRMAYFGDAMAHGALLGVALGVASGAGPFVGAVVFALCASALLARLAARRSLGIDAWLGVLAHGSLALGLVAVSLMATRVDLMSLLLGDVLAVSWTDVLVILGFSLCTLGLLALFWRPLLNATIEPDLARAEGTNVAAVDLFLMMAIALTIAIAMKIVGVLLVTALLVVPAAAARFWSRSPETMALFSALVGIASVFGGLEASLFLDSPAGPSIVAVAVLVFFVGLALRPVFRDQPREETRS</sequence>
<protein>
    <recommendedName>
        <fullName evidence="12">High-affinity zinc uptake system membrane protein ZnuB</fullName>
    </recommendedName>
</protein>
<feature type="transmembrane region" description="Helical" evidence="14">
    <location>
        <begin position="165"/>
        <end position="183"/>
    </location>
</feature>
<dbReference type="SUPFAM" id="SSF81345">
    <property type="entry name" value="ABC transporter involved in vitamin B12 uptake, BtuC"/>
    <property type="match status" value="1"/>
</dbReference>
<accession>A0A8J6YN04</accession>
<dbReference type="PANTHER" id="PTHR30477:SF23">
    <property type="entry name" value="HIGH-AFFINITY ZINC UPTAKE SYSTEM MEMBRANE PROTEIN ZNUB"/>
    <property type="match status" value="1"/>
</dbReference>
<evidence type="ECO:0000256" key="5">
    <source>
        <dbReference type="ARBA" id="ARBA00022475"/>
    </source>
</evidence>
<dbReference type="GO" id="GO:0010043">
    <property type="term" value="P:response to zinc ion"/>
    <property type="evidence" value="ECO:0007669"/>
    <property type="project" value="TreeGrafter"/>
</dbReference>
<evidence type="ECO:0000256" key="4">
    <source>
        <dbReference type="ARBA" id="ARBA00022448"/>
    </source>
</evidence>
<evidence type="ECO:0000313" key="15">
    <source>
        <dbReference type="EMBL" id="MBE1237753.1"/>
    </source>
</evidence>
<reference evidence="15" key="1">
    <citation type="submission" date="2020-10" db="EMBL/GenBank/DDBJ databases">
        <title>Genome sequence of the unusual species of purple photosynthetic bacteria, Phaeovibrio sulfidiphilus DSM 23193, type strain.</title>
        <authorList>
            <person name="Kyndt J.A."/>
            <person name="Meyer T.E."/>
        </authorList>
    </citation>
    <scope>NUCLEOTIDE SEQUENCE</scope>
    <source>
        <strain evidence="15">DSM 23193</strain>
    </source>
</reference>
<comment type="caution">
    <text evidence="15">The sequence shown here is derived from an EMBL/GenBank/DDBJ whole genome shotgun (WGS) entry which is preliminary data.</text>
</comment>
<comment type="similarity">
    <text evidence="3 13">Belongs to the ABC-3 integral membrane protein family.</text>
</comment>
<dbReference type="EMBL" id="JACZHT010000007">
    <property type="protein sequence ID" value="MBE1237753.1"/>
    <property type="molecule type" value="Genomic_DNA"/>
</dbReference>
<feature type="transmembrane region" description="Helical" evidence="14">
    <location>
        <begin position="189"/>
        <end position="206"/>
    </location>
</feature>
<evidence type="ECO:0000256" key="11">
    <source>
        <dbReference type="ARBA" id="ARBA00023136"/>
    </source>
</evidence>
<keyword evidence="5" id="KW-1003">Cell membrane</keyword>
<keyword evidence="7" id="KW-0862">Zinc</keyword>
<evidence type="ECO:0000256" key="3">
    <source>
        <dbReference type="ARBA" id="ARBA00008034"/>
    </source>
</evidence>
<dbReference type="Gene3D" id="1.10.3470.10">
    <property type="entry name" value="ABC transporter involved in vitamin B12 uptake, BtuC"/>
    <property type="match status" value="1"/>
</dbReference>
<dbReference type="Proteomes" id="UP000631034">
    <property type="component" value="Unassembled WGS sequence"/>
</dbReference>
<feature type="transmembrane region" description="Helical" evidence="14">
    <location>
        <begin position="213"/>
        <end position="235"/>
    </location>
</feature>
<dbReference type="GO" id="GO:0043190">
    <property type="term" value="C:ATP-binding cassette (ABC) transporter complex"/>
    <property type="evidence" value="ECO:0007669"/>
    <property type="project" value="InterPro"/>
</dbReference>
<dbReference type="PANTHER" id="PTHR30477">
    <property type="entry name" value="ABC-TRANSPORTER METAL-BINDING PROTEIN"/>
    <property type="match status" value="1"/>
</dbReference>
<keyword evidence="4 13" id="KW-0813">Transport</keyword>
<gene>
    <name evidence="15" type="ORF">IHV25_08845</name>
</gene>
<organism evidence="15 16">
    <name type="scientific">Phaeovibrio sulfidiphilus</name>
    <dbReference type="NCBI Taxonomy" id="1220600"/>
    <lineage>
        <taxon>Bacteria</taxon>
        <taxon>Pseudomonadati</taxon>
        <taxon>Pseudomonadota</taxon>
        <taxon>Alphaproteobacteria</taxon>
        <taxon>Rhodospirillales</taxon>
        <taxon>Rhodospirillaceae</taxon>
        <taxon>Phaeovibrio</taxon>
    </lineage>
</organism>
<dbReference type="InterPro" id="IPR037294">
    <property type="entry name" value="ABC_BtuC-like"/>
</dbReference>
<evidence type="ECO:0000256" key="14">
    <source>
        <dbReference type="SAM" id="Phobius"/>
    </source>
</evidence>
<evidence type="ECO:0000313" key="16">
    <source>
        <dbReference type="Proteomes" id="UP000631034"/>
    </source>
</evidence>
<keyword evidence="9 14" id="KW-1133">Transmembrane helix</keyword>
<comment type="function">
    <text evidence="1">Involved in the high-affinity zinc uptake transport system.</text>
</comment>
<keyword evidence="6 13" id="KW-0812">Transmembrane</keyword>
<dbReference type="InterPro" id="IPR001626">
    <property type="entry name" value="ABC_TroCD"/>
</dbReference>
<dbReference type="GO" id="GO:0006829">
    <property type="term" value="P:zinc ion transport"/>
    <property type="evidence" value="ECO:0007669"/>
    <property type="project" value="UniProtKB-KW"/>
</dbReference>
<comment type="subcellular location">
    <subcellularLocation>
        <location evidence="2 13">Cell membrane</location>
        <topology evidence="2 13">Multi-pass membrane protein</topology>
    </subcellularLocation>
</comment>
<keyword evidence="11 14" id="KW-0472">Membrane</keyword>
<dbReference type="Pfam" id="PF00950">
    <property type="entry name" value="ABC-3"/>
    <property type="match status" value="1"/>
</dbReference>
<feature type="transmembrane region" description="Helical" evidence="14">
    <location>
        <begin position="241"/>
        <end position="261"/>
    </location>
</feature>
<dbReference type="GO" id="GO:0055085">
    <property type="term" value="P:transmembrane transport"/>
    <property type="evidence" value="ECO:0007669"/>
    <property type="project" value="InterPro"/>
</dbReference>
<feature type="transmembrane region" description="Helical" evidence="14">
    <location>
        <begin position="127"/>
        <end position="145"/>
    </location>
</feature>
<feature type="transmembrane region" description="Helical" evidence="14">
    <location>
        <begin position="89"/>
        <end position="107"/>
    </location>
</feature>
<name>A0A8J6YN04_9PROT</name>
<keyword evidence="8" id="KW-0864">Zinc transport</keyword>
<feature type="transmembrane region" description="Helical" evidence="14">
    <location>
        <begin position="6"/>
        <end position="29"/>
    </location>
</feature>
<keyword evidence="16" id="KW-1185">Reference proteome</keyword>
<keyword evidence="10" id="KW-0406">Ion transport</keyword>
<evidence type="ECO:0000256" key="13">
    <source>
        <dbReference type="RuleBase" id="RU003943"/>
    </source>
</evidence>
<evidence type="ECO:0000256" key="10">
    <source>
        <dbReference type="ARBA" id="ARBA00023065"/>
    </source>
</evidence>
<dbReference type="AlphaFoldDB" id="A0A8J6YN04"/>
<evidence type="ECO:0000256" key="7">
    <source>
        <dbReference type="ARBA" id="ARBA00022833"/>
    </source>
</evidence>
<evidence type="ECO:0000256" key="6">
    <source>
        <dbReference type="ARBA" id="ARBA00022692"/>
    </source>
</evidence>
<evidence type="ECO:0000256" key="8">
    <source>
        <dbReference type="ARBA" id="ARBA00022906"/>
    </source>
</evidence>
<evidence type="ECO:0000256" key="2">
    <source>
        <dbReference type="ARBA" id="ARBA00004651"/>
    </source>
</evidence>
<evidence type="ECO:0000256" key="9">
    <source>
        <dbReference type="ARBA" id="ARBA00022989"/>
    </source>
</evidence>